<keyword evidence="4" id="KW-1185">Reference proteome</keyword>
<feature type="signal peptide" evidence="1">
    <location>
        <begin position="1"/>
        <end position="15"/>
    </location>
</feature>
<keyword evidence="1" id="KW-0732">Signal</keyword>
<dbReference type="PANTHER" id="PTHR15414:SF0">
    <property type="entry name" value="ENDOPLASMIC RETICULUM LECTIN 1"/>
    <property type="match status" value="1"/>
</dbReference>
<evidence type="ECO:0000313" key="3">
    <source>
        <dbReference type="EMBL" id="CAD8159959.1"/>
    </source>
</evidence>
<dbReference type="InterPro" id="IPR045149">
    <property type="entry name" value="OS-9-like"/>
</dbReference>
<evidence type="ECO:0000259" key="2">
    <source>
        <dbReference type="Pfam" id="PF07915"/>
    </source>
</evidence>
<sequence length="694" mass="81383">MLIFLIFTIAQAFNADNTYTIHTIEKDHQDNRTIYPELYAVQHIFDSIGKEITLQDGRTVLCQIPIPQLTKPLNADQLSITRILTEDEANIILFPLIDLCVNHITKEFLYEYCFRKHVRQYDDLNTIQNMQKILKEDFSLGYSNQFISKNYSYADQEPLNSSYQLDTNYHQIRQQIDRLIIIEGCLAKLRNYQISEKFEYQLNVSTSDKMYSFRVIQVIYNELLLLSQCSDVVIISDYFEIIQSKKQKYAIKQNQYYQYKDIIFGLNLYAQSILHPQQSVGVILTDKPFLVQVKKVIDYCAIQILGYLPNAKDQKSPLLIQKLIVMDSNAIYELLRGSVLISENTLFYHYDNKINVNDFITIFDDTSAFTYVESFRVSQEHNGIAILDKKLTKGLRYEGKAFVRKSGQFIKLSNVIPPQLDTFEFEDEYLISLKKLEYDLVQVHVFNYSTQGYQMKQQYQKYMGVTFSIYQLNNETACALLVNIISDMYLQTSIIMLTQPQPNIYIKNKQGKYVQMESRFQNSSILNQLYWIIVDTEIDMLYVGKGNLIKLSNKIIEFKMERIRRETYSPIIFEFDKKSNGVKIYDIMPLPLVEFGLFSTSLLTQYYHPLNFTGEINGIFEEHYRFGSFCNPINSTRQSRIQLECYPGDLMRFISVAEEQTCKYQIRIGTYLLCDKKYDILEAGEHPIMCMLKQ</sequence>
<evidence type="ECO:0000256" key="1">
    <source>
        <dbReference type="SAM" id="SignalP"/>
    </source>
</evidence>
<dbReference type="Pfam" id="PF07915">
    <property type="entry name" value="PRKCSH"/>
    <property type="match status" value="1"/>
</dbReference>
<accession>A0A8S1U8Y3</accession>
<comment type="caution">
    <text evidence="3">The sequence shown here is derived from an EMBL/GenBank/DDBJ whole genome shotgun (WGS) entry which is preliminary data.</text>
</comment>
<protein>
    <recommendedName>
        <fullName evidence="2">Protein OS9-like domain-containing protein</fullName>
    </recommendedName>
</protein>
<dbReference type="GO" id="GO:0030968">
    <property type="term" value="P:endoplasmic reticulum unfolded protein response"/>
    <property type="evidence" value="ECO:0007669"/>
    <property type="project" value="InterPro"/>
</dbReference>
<dbReference type="OMA" id="MESRFQN"/>
<organism evidence="3 4">
    <name type="scientific">Paramecium octaurelia</name>
    <dbReference type="NCBI Taxonomy" id="43137"/>
    <lineage>
        <taxon>Eukaryota</taxon>
        <taxon>Sar</taxon>
        <taxon>Alveolata</taxon>
        <taxon>Ciliophora</taxon>
        <taxon>Intramacronucleata</taxon>
        <taxon>Oligohymenophorea</taxon>
        <taxon>Peniculida</taxon>
        <taxon>Parameciidae</taxon>
        <taxon>Paramecium</taxon>
    </lineage>
</organism>
<reference evidence="3" key="1">
    <citation type="submission" date="2021-01" db="EMBL/GenBank/DDBJ databases">
        <authorList>
            <consortium name="Genoscope - CEA"/>
            <person name="William W."/>
        </authorList>
    </citation>
    <scope>NUCLEOTIDE SEQUENCE</scope>
</reference>
<dbReference type="AlphaFoldDB" id="A0A8S1U8Y3"/>
<evidence type="ECO:0000313" key="4">
    <source>
        <dbReference type="Proteomes" id="UP000683925"/>
    </source>
</evidence>
<dbReference type="GO" id="GO:0005788">
    <property type="term" value="C:endoplasmic reticulum lumen"/>
    <property type="evidence" value="ECO:0007669"/>
    <property type="project" value="TreeGrafter"/>
</dbReference>
<name>A0A8S1U8Y3_PAROT</name>
<dbReference type="GO" id="GO:0030970">
    <property type="term" value="P:retrograde protein transport, ER to cytosol"/>
    <property type="evidence" value="ECO:0007669"/>
    <property type="project" value="TreeGrafter"/>
</dbReference>
<proteinExistence type="predicted"/>
<dbReference type="Proteomes" id="UP000683925">
    <property type="component" value="Unassembled WGS sequence"/>
</dbReference>
<dbReference type="InterPro" id="IPR012913">
    <property type="entry name" value="OS9-like_dom"/>
</dbReference>
<dbReference type="EMBL" id="CAJJDP010000037">
    <property type="protein sequence ID" value="CAD8159959.1"/>
    <property type="molecule type" value="Genomic_DNA"/>
</dbReference>
<gene>
    <name evidence="3" type="ORF">POCTA_138.1.T0370266</name>
</gene>
<dbReference type="OrthoDB" id="289100at2759"/>
<feature type="domain" description="Protein OS9-like" evidence="2">
    <location>
        <begin position="99"/>
        <end position="168"/>
    </location>
</feature>
<feature type="chain" id="PRO_5035945119" description="Protein OS9-like domain-containing protein" evidence="1">
    <location>
        <begin position="16"/>
        <end position="694"/>
    </location>
</feature>
<dbReference type="PANTHER" id="PTHR15414">
    <property type="entry name" value="OS-9-RELATED"/>
    <property type="match status" value="1"/>
</dbReference>